<comment type="caution">
    <text evidence="4">The sequence shown here is derived from an EMBL/GenBank/DDBJ whole genome shotgun (WGS) entry which is preliminary data.</text>
</comment>
<dbReference type="CDD" id="cd07043">
    <property type="entry name" value="STAS_anti-anti-sigma_factors"/>
    <property type="match status" value="1"/>
</dbReference>
<evidence type="ECO:0000313" key="4">
    <source>
        <dbReference type="EMBL" id="MFC3965681.1"/>
    </source>
</evidence>
<dbReference type="Proteomes" id="UP001595696">
    <property type="component" value="Unassembled WGS sequence"/>
</dbReference>
<dbReference type="RefSeq" id="WP_378615733.1">
    <property type="nucleotide sequence ID" value="NZ_JBHSAX010000022.1"/>
</dbReference>
<name>A0ABV8E080_9NOCA</name>
<comment type="similarity">
    <text evidence="1 2">Belongs to the anti-sigma-factor antagonist family.</text>
</comment>
<dbReference type="PANTHER" id="PTHR33495">
    <property type="entry name" value="ANTI-SIGMA FACTOR ANTAGONIST TM_1081-RELATED-RELATED"/>
    <property type="match status" value="1"/>
</dbReference>
<dbReference type="PANTHER" id="PTHR33495:SF2">
    <property type="entry name" value="ANTI-SIGMA FACTOR ANTAGONIST TM_1081-RELATED"/>
    <property type="match status" value="1"/>
</dbReference>
<dbReference type="Pfam" id="PF01740">
    <property type="entry name" value="STAS"/>
    <property type="match status" value="1"/>
</dbReference>
<reference evidence="5" key="1">
    <citation type="journal article" date="2019" name="Int. J. Syst. Evol. Microbiol.">
        <title>The Global Catalogue of Microorganisms (GCM) 10K type strain sequencing project: providing services to taxonomists for standard genome sequencing and annotation.</title>
        <authorList>
            <consortium name="The Broad Institute Genomics Platform"/>
            <consortium name="The Broad Institute Genome Sequencing Center for Infectious Disease"/>
            <person name="Wu L."/>
            <person name="Ma J."/>
        </authorList>
    </citation>
    <scope>NUCLEOTIDE SEQUENCE [LARGE SCALE GENOMIC DNA]</scope>
    <source>
        <strain evidence="5">CGMCC 4.7330</strain>
    </source>
</reference>
<dbReference type="Gene3D" id="3.30.750.24">
    <property type="entry name" value="STAS domain"/>
    <property type="match status" value="1"/>
</dbReference>
<dbReference type="InterPro" id="IPR036513">
    <property type="entry name" value="STAS_dom_sf"/>
</dbReference>
<dbReference type="SUPFAM" id="SSF52091">
    <property type="entry name" value="SpoIIaa-like"/>
    <property type="match status" value="1"/>
</dbReference>
<dbReference type="PROSITE" id="PS50801">
    <property type="entry name" value="STAS"/>
    <property type="match status" value="1"/>
</dbReference>
<dbReference type="InterPro" id="IPR003658">
    <property type="entry name" value="Anti-sigma_ant"/>
</dbReference>
<evidence type="ECO:0000256" key="2">
    <source>
        <dbReference type="RuleBase" id="RU003749"/>
    </source>
</evidence>
<sequence>MDGMGQQWSGFEIATEARDTAVVVTAAGEVDMVTAARLREALDAAQRTPEIPTVLDLSRIDFFDSSGLEVLVDVHHRVRLRVVASAAVRRPLGVTGLDRVLDVYDDLAAALAG</sequence>
<evidence type="ECO:0000256" key="1">
    <source>
        <dbReference type="ARBA" id="ARBA00009013"/>
    </source>
</evidence>
<evidence type="ECO:0000259" key="3">
    <source>
        <dbReference type="PROSITE" id="PS50801"/>
    </source>
</evidence>
<accession>A0ABV8E080</accession>
<protein>
    <recommendedName>
        <fullName evidence="2">Anti-sigma factor antagonist</fullName>
    </recommendedName>
</protein>
<organism evidence="4 5">
    <name type="scientific">Nocardia jiangsuensis</name>
    <dbReference type="NCBI Taxonomy" id="1691563"/>
    <lineage>
        <taxon>Bacteria</taxon>
        <taxon>Bacillati</taxon>
        <taxon>Actinomycetota</taxon>
        <taxon>Actinomycetes</taxon>
        <taxon>Mycobacteriales</taxon>
        <taxon>Nocardiaceae</taxon>
        <taxon>Nocardia</taxon>
    </lineage>
</organism>
<feature type="domain" description="STAS" evidence="3">
    <location>
        <begin position="11"/>
        <end position="113"/>
    </location>
</feature>
<dbReference type="EMBL" id="JBHSAX010000022">
    <property type="protein sequence ID" value="MFC3965681.1"/>
    <property type="molecule type" value="Genomic_DNA"/>
</dbReference>
<evidence type="ECO:0000313" key="5">
    <source>
        <dbReference type="Proteomes" id="UP001595696"/>
    </source>
</evidence>
<dbReference type="InterPro" id="IPR002645">
    <property type="entry name" value="STAS_dom"/>
</dbReference>
<dbReference type="NCBIfam" id="TIGR00377">
    <property type="entry name" value="ant_ant_sig"/>
    <property type="match status" value="1"/>
</dbReference>
<proteinExistence type="inferred from homology"/>
<gene>
    <name evidence="4" type="ORF">ACFO0B_27140</name>
</gene>
<keyword evidence="5" id="KW-1185">Reference proteome</keyword>